<organism evidence="2">
    <name type="scientific">Streptomyces avermitilis</name>
    <dbReference type="NCBI Taxonomy" id="33903"/>
    <lineage>
        <taxon>Bacteria</taxon>
        <taxon>Bacillati</taxon>
        <taxon>Actinomycetota</taxon>
        <taxon>Actinomycetes</taxon>
        <taxon>Kitasatosporales</taxon>
        <taxon>Streptomycetaceae</taxon>
        <taxon>Streptomyces</taxon>
    </lineage>
</organism>
<proteinExistence type="predicted"/>
<feature type="region of interest" description="Disordered" evidence="1">
    <location>
        <begin position="17"/>
        <end position="41"/>
    </location>
</feature>
<sequence length="83" mass="8623">MAMTLTDVSVGRVAVHRSRRSWADGETFSSAQPVDGKSAGHSESLGWAEGLFTGLSTVSCTGFAEFSTASGPSSTWPVDNQIG</sequence>
<reference evidence="2" key="1">
    <citation type="submission" date="2019-04" db="EMBL/GenBank/DDBJ databases">
        <title>Draft genome sequences of Streptomyces avermitilis MC3.</title>
        <authorList>
            <person name="Komaki H."/>
            <person name="Tamura T."/>
            <person name="Hosoyama A."/>
        </authorList>
    </citation>
    <scope>NUCLEOTIDE SEQUENCE</scope>
    <source>
        <strain evidence="2">MC3</strain>
    </source>
</reference>
<protein>
    <submittedName>
        <fullName evidence="2">Uncharacterized protein</fullName>
    </submittedName>
</protein>
<evidence type="ECO:0000313" key="2">
    <source>
        <dbReference type="EMBL" id="BBJ52281.1"/>
    </source>
</evidence>
<dbReference type="AlphaFoldDB" id="A0A499VRL5"/>
<gene>
    <name evidence="2" type="ORF">SAVMC3_49100</name>
</gene>
<accession>A0A499VRL5</accession>
<name>A0A499VRL5_STRAX</name>
<dbReference type="EMBL" id="AP019621">
    <property type="protein sequence ID" value="BBJ52281.1"/>
    <property type="molecule type" value="Genomic_DNA"/>
</dbReference>
<evidence type="ECO:0000256" key="1">
    <source>
        <dbReference type="SAM" id="MobiDB-lite"/>
    </source>
</evidence>